<organism evidence="1">
    <name type="scientific">viral metagenome</name>
    <dbReference type="NCBI Taxonomy" id="1070528"/>
    <lineage>
        <taxon>unclassified sequences</taxon>
        <taxon>metagenomes</taxon>
        <taxon>organismal metagenomes</taxon>
    </lineage>
</organism>
<dbReference type="EMBL" id="MT144861">
    <property type="protein sequence ID" value="QJI00573.1"/>
    <property type="molecule type" value="Genomic_DNA"/>
</dbReference>
<name>A0A6H1ZTM9_9ZZZZ</name>
<accession>A0A6H1ZTM9</accession>
<gene>
    <name evidence="1" type="ORF">TM448A02060_0015</name>
    <name evidence="2" type="ORF">TM448B01994_0016</name>
</gene>
<evidence type="ECO:0000313" key="1">
    <source>
        <dbReference type="EMBL" id="QJA51283.1"/>
    </source>
</evidence>
<protein>
    <submittedName>
        <fullName evidence="1">Uncharacterized protein</fullName>
    </submittedName>
</protein>
<proteinExistence type="predicted"/>
<dbReference type="EMBL" id="MT144250">
    <property type="protein sequence ID" value="QJA51283.1"/>
    <property type="molecule type" value="Genomic_DNA"/>
</dbReference>
<evidence type="ECO:0000313" key="2">
    <source>
        <dbReference type="EMBL" id="QJI00573.1"/>
    </source>
</evidence>
<sequence length="110" mass="12760">MKKTLIGLALGTLLAGTPVMADYECKGTGPIIFQEKVAEDCFRAVEDKMNKLRTPINEFEDKYHPINLYCRLQELGTTEEDAWKIGEAYQRAFYQPILKYVKKNIERRLK</sequence>
<dbReference type="AlphaFoldDB" id="A0A6H1ZTM9"/>
<reference evidence="1" key="1">
    <citation type="submission" date="2020-03" db="EMBL/GenBank/DDBJ databases">
        <title>The deep terrestrial virosphere.</title>
        <authorList>
            <person name="Holmfeldt K."/>
            <person name="Nilsson E."/>
            <person name="Simone D."/>
            <person name="Lopez-Fernandez M."/>
            <person name="Wu X."/>
            <person name="de Brujin I."/>
            <person name="Lundin D."/>
            <person name="Andersson A."/>
            <person name="Bertilsson S."/>
            <person name="Dopson M."/>
        </authorList>
    </citation>
    <scope>NUCLEOTIDE SEQUENCE</scope>
    <source>
        <strain evidence="1">TM448A02060</strain>
        <strain evidence="2">TM448B01994</strain>
    </source>
</reference>